<feature type="transmembrane region" description="Helical" evidence="2">
    <location>
        <begin position="449"/>
        <end position="472"/>
    </location>
</feature>
<keyword evidence="2" id="KW-0472">Membrane</keyword>
<feature type="transmembrane region" description="Helical" evidence="2">
    <location>
        <begin position="201"/>
        <end position="223"/>
    </location>
</feature>
<gene>
    <name evidence="3" type="ORF">PCOR1329_LOCUS47914</name>
</gene>
<feature type="transmembrane region" description="Helical" evidence="2">
    <location>
        <begin position="243"/>
        <end position="262"/>
    </location>
</feature>
<reference evidence="3" key="1">
    <citation type="submission" date="2023-10" db="EMBL/GenBank/DDBJ databases">
        <authorList>
            <person name="Chen Y."/>
            <person name="Shah S."/>
            <person name="Dougan E. K."/>
            <person name="Thang M."/>
            <person name="Chan C."/>
        </authorList>
    </citation>
    <scope>NUCLEOTIDE SEQUENCE [LARGE SCALE GENOMIC DNA]</scope>
</reference>
<feature type="region of interest" description="Disordered" evidence="1">
    <location>
        <begin position="688"/>
        <end position="733"/>
    </location>
</feature>
<keyword evidence="4" id="KW-1185">Reference proteome</keyword>
<evidence type="ECO:0000256" key="1">
    <source>
        <dbReference type="SAM" id="MobiDB-lite"/>
    </source>
</evidence>
<feature type="transmembrane region" description="Helical" evidence="2">
    <location>
        <begin position="154"/>
        <end position="181"/>
    </location>
</feature>
<feature type="transmembrane region" description="Helical" evidence="2">
    <location>
        <begin position="95"/>
        <end position="119"/>
    </location>
</feature>
<evidence type="ECO:0000313" key="3">
    <source>
        <dbReference type="EMBL" id="CAK0857983.1"/>
    </source>
</evidence>
<evidence type="ECO:0008006" key="5">
    <source>
        <dbReference type="Google" id="ProtNLM"/>
    </source>
</evidence>
<comment type="caution">
    <text evidence="3">The sequence shown here is derived from an EMBL/GenBank/DDBJ whole genome shotgun (WGS) entry which is preliminary data.</text>
</comment>
<accession>A0ABN9UEM9</accession>
<feature type="transmembrane region" description="Helical" evidence="2">
    <location>
        <begin position="274"/>
        <end position="292"/>
    </location>
</feature>
<feature type="transmembrane region" description="Helical" evidence="2">
    <location>
        <begin position="518"/>
        <end position="537"/>
    </location>
</feature>
<evidence type="ECO:0000256" key="2">
    <source>
        <dbReference type="SAM" id="Phobius"/>
    </source>
</evidence>
<feature type="transmembrane region" description="Helical" evidence="2">
    <location>
        <begin position="408"/>
        <end position="429"/>
    </location>
</feature>
<sequence>MPGSRQGLLGWCRTEFADVFPQLASPVILRRGILATKDGRASQVTGHAITDDDGITMTYDWRHLPRWYHRLFWATVLVSTCAALWGVAIDFSAGAIGHGLVNMALLLCVLCMGVGLHFWEEREFQRWRSRRSDRAAEEIAANTPAPGCYSLCRLWLVVFSVVAIASSLIGLLLAEVCVFTTATSHHQAPSNLMKGTFPSPVVYSTQTVIATLICTSTLGLVYYSCHWGPYIWMAKQGDMPPRVWWVTVLYDWIFCGCVWGKLTFEASPHLRDTMSYGMFTITIINSHFRIQTRALRTWGMPLGAVGSQSPRLLCSRMLALSLAPCFYYISVYGFPPVVTALLGHGFEYPDEPRGLFTVHSLRASTLIMGSFRSAGSVLSERTDALTAALAAADAPAGLRWWYKRVADLPLSLLMGGTAWLCIPSTIMMIKSSDRLVELWPKNNWMFVPAYAQVQYWIGIFVVMFDSIVGGLLNCHTLVRLIICNWLGTIFNNFIASIIGNVASKMTDPLNFQPELLEVPLAVVGAWLTIFGALELSLDDVSFWLYMAYAKGYSLVVDTAPVGEMRAAMRRPERFPELFRLNFPFEGVRACCVANQIAELAVTVIVLAPVVPVWLRTRGAAHEAGDGYTTRGTGAMWLMCGDEASPAAVGLVCAKLLAFLACCTAANALQFWLCGAACRRFAARMARRPRPPPAAAAEEPRRGEAAAGAEEPPARPRAARGGAPPAEGAAHAEEALPSGELRSASQILEELVGGQRGGLLKLVWIIFSYGLCVPLYLLRANLVPERCNGMLNGPGLGDLFLFAPRPTNATISAARARCS</sequence>
<keyword evidence="2" id="KW-1133">Transmembrane helix</keyword>
<feature type="transmembrane region" description="Helical" evidence="2">
    <location>
        <begin position="477"/>
        <end position="498"/>
    </location>
</feature>
<feature type="compositionally biased region" description="Low complexity" evidence="1">
    <location>
        <begin position="718"/>
        <end position="728"/>
    </location>
</feature>
<name>A0ABN9UEM9_9DINO</name>
<organism evidence="3 4">
    <name type="scientific">Prorocentrum cordatum</name>
    <dbReference type="NCBI Taxonomy" id="2364126"/>
    <lineage>
        <taxon>Eukaryota</taxon>
        <taxon>Sar</taxon>
        <taxon>Alveolata</taxon>
        <taxon>Dinophyceae</taxon>
        <taxon>Prorocentrales</taxon>
        <taxon>Prorocentraceae</taxon>
        <taxon>Prorocentrum</taxon>
    </lineage>
</organism>
<dbReference type="Proteomes" id="UP001189429">
    <property type="component" value="Unassembled WGS sequence"/>
</dbReference>
<keyword evidence="2" id="KW-0812">Transmembrane</keyword>
<feature type="transmembrane region" description="Helical" evidence="2">
    <location>
        <begin position="71"/>
        <end position="89"/>
    </location>
</feature>
<proteinExistence type="predicted"/>
<evidence type="ECO:0000313" key="4">
    <source>
        <dbReference type="Proteomes" id="UP001189429"/>
    </source>
</evidence>
<dbReference type="EMBL" id="CAUYUJ010015774">
    <property type="protein sequence ID" value="CAK0857983.1"/>
    <property type="molecule type" value="Genomic_DNA"/>
</dbReference>
<protein>
    <recommendedName>
        <fullName evidence="5">Glycerophosphocholine acyltransferase 1</fullName>
    </recommendedName>
</protein>